<feature type="compositionally biased region" description="Polar residues" evidence="1">
    <location>
        <begin position="286"/>
        <end position="295"/>
    </location>
</feature>
<evidence type="ECO:0000313" key="3">
    <source>
        <dbReference type="Proteomes" id="UP000324705"/>
    </source>
</evidence>
<feature type="region of interest" description="Disordered" evidence="1">
    <location>
        <begin position="286"/>
        <end position="308"/>
    </location>
</feature>
<proteinExistence type="predicted"/>
<gene>
    <name evidence="2" type="ORF">TRITD_5Av1G174750</name>
</gene>
<dbReference type="InterPro" id="IPR036875">
    <property type="entry name" value="Znf_CCHC_sf"/>
</dbReference>
<evidence type="ECO:0000256" key="1">
    <source>
        <dbReference type="SAM" id="MobiDB-lite"/>
    </source>
</evidence>
<feature type="compositionally biased region" description="Basic and acidic residues" evidence="1">
    <location>
        <begin position="296"/>
        <end position="308"/>
    </location>
</feature>
<organism evidence="2 3">
    <name type="scientific">Triticum turgidum subsp. durum</name>
    <name type="common">Durum wheat</name>
    <name type="synonym">Triticum durum</name>
    <dbReference type="NCBI Taxonomy" id="4567"/>
    <lineage>
        <taxon>Eukaryota</taxon>
        <taxon>Viridiplantae</taxon>
        <taxon>Streptophyta</taxon>
        <taxon>Embryophyta</taxon>
        <taxon>Tracheophyta</taxon>
        <taxon>Spermatophyta</taxon>
        <taxon>Magnoliopsida</taxon>
        <taxon>Liliopsida</taxon>
        <taxon>Poales</taxon>
        <taxon>Poaceae</taxon>
        <taxon>BOP clade</taxon>
        <taxon>Pooideae</taxon>
        <taxon>Triticodae</taxon>
        <taxon>Triticeae</taxon>
        <taxon>Triticinae</taxon>
        <taxon>Triticum</taxon>
    </lineage>
</organism>
<evidence type="ECO:0008006" key="4">
    <source>
        <dbReference type="Google" id="ProtNLM"/>
    </source>
</evidence>
<dbReference type="OMA" id="TVENSAM"/>
<keyword evidence="3" id="KW-1185">Reference proteome</keyword>
<dbReference type="PANTHER" id="PTHR34222:SF100">
    <property type="entry name" value="CCHC-TYPE DOMAIN-CONTAINING PROTEIN"/>
    <property type="match status" value="1"/>
</dbReference>
<dbReference type="Proteomes" id="UP000324705">
    <property type="component" value="Chromosome 5A"/>
</dbReference>
<accession>A0A9R0TTM7</accession>
<dbReference type="GO" id="GO:0003676">
    <property type="term" value="F:nucleic acid binding"/>
    <property type="evidence" value="ECO:0007669"/>
    <property type="project" value="InterPro"/>
</dbReference>
<dbReference type="PANTHER" id="PTHR34222">
    <property type="entry name" value="GAG_PRE-INTEGRS DOMAIN-CONTAINING PROTEIN"/>
    <property type="match status" value="1"/>
</dbReference>
<dbReference type="EMBL" id="LT934119">
    <property type="protein sequence ID" value="VAI19869.1"/>
    <property type="molecule type" value="Genomic_DNA"/>
</dbReference>
<reference evidence="2 3" key="1">
    <citation type="submission" date="2017-09" db="EMBL/GenBank/DDBJ databases">
        <authorList>
            <consortium name="International Durum Wheat Genome Sequencing Consortium (IDWGSC)"/>
            <person name="Milanesi L."/>
        </authorList>
    </citation>
    <scope>NUCLEOTIDE SEQUENCE [LARGE SCALE GENOMIC DNA]</scope>
    <source>
        <strain evidence="3">cv. Svevo</strain>
    </source>
</reference>
<dbReference type="AlphaFoldDB" id="A0A9R0TTM7"/>
<name>A0A9R0TTM7_TRITD</name>
<dbReference type="Gramene" id="TRITD5Av1G174750.1">
    <property type="protein sequence ID" value="TRITD5Av1G174750.1"/>
    <property type="gene ID" value="TRITD5Av1G174750"/>
</dbReference>
<dbReference type="GO" id="GO:0008270">
    <property type="term" value="F:zinc ion binding"/>
    <property type="evidence" value="ECO:0007669"/>
    <property type="project" value="InterPro"/>
</dbReference>
<dbReference type="SUPFAM" id="SSF57756">
    <property type="entry name" value="Retrovirus zinc finger-like domains"/>
    <property type="match status" value="1"/>
</dbReference>
<evidence type="ECO:0000313" key="2">
    <source>
        <dbReference type="EMBL" id="VAI19869.1"/>
    </source>
</evidence>
<sequence>MKPDDKLELEQWEQNEQRVMVWLLGSMEPLVREQVENLQTTIEVWKEIGQQLSGKTNKMQVTRVLHEMRNLKQEERSIIDYAGELKRLYKDLEFFHPFKSNDPKDLALLHEWFQPILVQTFLEGLNKEFDLRRQMIYSAPDWPTLDEAVSSVLEEETRLSNQIVTPHASADTHAALSSQAHTTSFVAYNNDQANTTKFEYMRKPKVVCDHCKQTGHIKKNCFDLIGYPPGWQQRNGRLKFGDALGKKKDCVHLTSSTSELSMAAAQALEEFKSKLLAVSNEVPAGSVSSYHASQGSEDREGTWDWHRA</sequence>
<protein>
    <recommendedName>
        <fullName evidence="4">CCHC-type domain-containing protein</fullName>
    </recommendedName>
</protein>